<name>A0A2B4SI11_STYPI</name>
<keyword evidence="2" id="KW-1185">Reference proteome</keyword>
<sequence>MRDCLEETIDENYLLTLARVNSELRRRLPLKLQIHDRTVARTLEGMLFRVKLARPLPAERNRPDVMNKRVDYATWFMNHAVVRHCVFVDECVYSIWTARSHGRARLGERAYRQVCGQRGRNLTVTMAISPINGHVFSSAAVGGMNAARFENFLVQARTNLDPDKEVIFVRIPKLYLGLMGHKSVNPTESKINFI</sequence>
<evidence type="ECO:0008006" key="3">
    <source>
        <dbReference type="Google" id="ProtNLM"/>
    </source>
</evidence>
<evidence type="ECO:0000313" key="1">
    <source>
        <dbReference type="EMBL" id="PFX30294.1"/>
    </source>
</evidence>
<accession>A0A2B4SI11</accession>
<protein>
    <recommendedName>
        <fullName evidence="3">Tc1-like transposase DDE domain-containing protein</fullName>
    </recommendedName>
</protein>
<proteinExistence type="predicted"/>
<comment type="caution">
    <text evidence="1">The sequence shown here is derived from an EMBL/GenBank/DDBJ whole genome shotgun (WGS) entry which is preliminary data.</text>
</comment>
<organism evidence="1 2">
    <name type="scientific">Stylophora pistillata</name>
    <name type="common">Smooth cauliflower coral</name>
    <dbReference type="NCBI Taxonomy" id="50429"/>
    <lineage>
        <taxon>Eukaryota</taxon>
        <taxon>Metazoa</taxon>
        <taxon>Cnidaria</taxon>
        <taxon>Anthozoa</taxon>
        <taxon>Hexacorallia</taxon>
        <taxon>Scleractinia</taxon>
        <taxon>Astrocoeniina</taxon>
        <taxon>Pocilloporidae</taxon>
        <taxon>Stylophora</taxon>
    </lineage>
</organism>
<dbReference type="STRING" id="50429.A0A2B4SI11"/>
<dbReference type="Proteomes" id="UP000225706">
    <property type="component" value="Unassembled WGS sequence"/>
</dbReference>
<dbReference type="EMBL" id="LSMT01000052">
    <property type="protein sequence ID" value="PFX30294.1"/>
    <property type="molecule type" value="Genomic_DNA"/>
</dbReference>
<dbReference type="OrthoDB" id="5977738at2759"/>
<gene>
    <name evidence="1" type="ORF">AWC38_SpisGene4890</name>
</gene>
<evidence type="ECO:0000313" key="2">
    <source>
        <dbReference type="Proteomes" id="UP000225706"/>
    </source>
</evidence>
<dbReference type="AlphaFoldDB" id="A0A2B4SI11"/>
<reference evidence="2" key="1">
    <citation type="journal article" date="2017" name="bioRxiv">
        <title>Comparative analysis of the genomes of Stylophora pistillata and Acropora digitifera provides evidence for extensive differences between species of corals.</title>
        <authorList>
            <person name="Voolstra C.R."/>
            <person name="Li Y."/>
            <person name="Liew Y.J."/>
            <person name="Baumgarten S."/>
            <person name="Zoccola D."/>
            <person name="Flot J.-F."/>
            <person name="Tambutte S."/>
            <person name="Allemand D."/>
            <person name="Aranda M."/>
        </authorList>
    </citation>
    <scope>NUCLEOTIDE SEQUENCE [LARGE SCALE GENOMIC DNA]</scope>
</reference>